<sequence length="705" mass="76162">MRPLLSTAFCLVFLIVAGAARACGGGDPSPERWALDQKGYAGLGAMPFLNPANDSRLNLLFLMIDVDPKLRPKDEAVSKGVEKIDFYSSVLFSRPDFTDACRTAAAARRGKDGAQSAFADGEGTRCVSMESGRIAFAAAVEAEPALSPEERRALTAARAEIAPSCRGEKPDAAALPAALAQIAPSAATAQEFASYLAGADAFYEGDFDSALARFGKLDSARNAWLREAARYMTARALINKAQIGAFADFDGTAAPNVTDRATLTAAQTAFQTYLKSYPAGRYAASAQGLLRRVYWLAADEERLAAEYGRQIAQESGARTGLDGVDLVQEIDAKYLTAAKDHESRDPILLATQDLMKLRADGAEKSLSAAALDAEASVFAGREELFGFLKAARAYYADRDFSATLQALGAPNTTPRSYVAFSREILRGQALMASGQFPAAIEHWTKLRGTLANPLWREAVELGLAMSYERAGMANKVFLPETRLASPRIRAILLRHTAGPILLRMAVADPQASAEERKLARFLLLYKEATRGQYANFLRDFSPEGLAEDDAAAPDVSDLPKSAIFLSSPANESYKCPAPKAVVAELATDPRSSHGLLCLGDFVRRSGFARFDAWRPAADELGGAKAIFPGEPFSRGDVYQRLIADPATKDADRAYALYRAINCYAPAGSNDCGGKDVDKAQRKAWFQTLKSRYGATQWARGLQYYW</sequence>
<dbReference type="EMBL" id="PUIV01000023">
    <property type="protein sequence ID" value="PWB93349.1"/>
    <property type="molecule type" value="Genomic_DNA"/>
</dbReference>
<dbReference type="Proteomes" id="UP000245137">
    <property type="component" value="Unassembled WGS sequence"/>
</dbReference>
<comment type="caution">
    <text evidence="2">The sequence shown here is derived from an EMBL/GenBank/DDBJ whole genome shotgun (WGS) entry which is preliminary data.</text>
</comment>
<evidence type="ECO:0008006" key="4">
    <source>
        <dbReference type="Google" id="ProtNLM"/>
    </source>
</evidence>
<dbReference type="OrthoDB" id="5583261at2"/>
<dbReference type="AlphaFoldDB" id="A0A2U1SP07"/>
<dbReference type="RefSeq" id="WP_108917817.1">
    <property type="nucleotide sequence ID" value="NZ_BGJY01000007.1"/>
</dbReference>
<keyword evidence="3" id="KW-1185">Reference proteome</keyword>
<name>A0A2U1SP07_METSR</name>
<keyword evidence="1" id="KW-0732">Signal</keyword>
<organism evidence="2 3">
    <name type="scientific">Methylosinus sporium</name>
    <dbReference type="NCBI Taxonomy" id="428"/>
    <lineage>
        <taxon>Bacteria</taxon>
        <taxon>Pseudomonadati</taxon>
        <taxon>Pseudomonadota</taxon>
        <taxon>Alphaproteobacteria</taxon>
        <taxon>Hyphomicrobiales</taxon>
        <taxon>Methylocystaceae</taxon>
        <taxon>Methylosinus</taxon>
    </lineage>
</organism>
<evidence type="ECO:0000313" key="2">
    <source>
        <dbReference type="EMBL" id="PWB93349.1"/>
    </source>
</evidence>
<evidence type="ECO:0000313" key="3">
    <source>
        <dbReference type="Proteomes" id="UP000245137"/>
    </source>
</evidence>
<proteinExistence type="predicted"/>
<protein>
    <recommendedName>
        <fullName evidence="4">Outer membrane assembly lipoprotein YfiO</fullName>
    </recommendedName>
</protein>
<feature type="chain" id="PRO_5015589399" description="Outer membrane assembly lipoprotein YfiO" evidence="1">
    <location>
        <begin position="23"/>
        <end position="705"/>
    </location>
</feature>
<evidence type="ECO:0000256" key="1">
    <source>
        <dbReference type="SAM" id="SignalP"/>
    </source>
</evidence>
<reference evidence="2 3" key="1">
    <citation type="journal article" date="2018" name="Appl. Microbiol. Biotechnol.">
        <title>Co-cultivation of the strictly anaerobic methanogen Methanosarcina barkeri with aerobic methanotrophs in an oxygen-limited membrane bioreactor.</title>
        <authorList>
            <person name="In 't Zandt M.H."/>
            <person name="van den Bosch T.J.M."/>
            <person name="Rijkers R."/>
            <person name="van Kessel M.A.H.J."/>
            <person name="Jetten M.S.M."/>
            <person name="Welte C.U."/>
        </authorList>
    </citation>
    <scope>NUCLEOTIDE SEQUENCE [LARGE SCALE GENOMIC DNA]</scope>
    <source>
        <strain evidence="2 3">DSM 17706</strain>
    </source>
</reference>
<accession>A0A2U1SP07</accession>
<feature type="signal peptide" evidence="1">
    <location>
        <begin position="1"/>
        <end position="22"/>
    </location>
</feature>
<gene>
    <name evidence="2" type="ORF">C5689_13655</name>
</gene>